<feature type="compositionally biased region" description="Pro residues" evidence="1">
    <location>
        <begin position="181"/>
        <end position="190"/>
    </location>
</feature>
<gene>
    <name evidence="2" type="ORF">BU26DRAFT_177241</name>
</gene>
<dbReference type="EMBL" id="ML987212">
    <property type="protein sequence ID" value="KAF2241384.1"/>
    <property type="molecule type" value="Genomic_DNA"/>
</dbReference>
<keyword evidence="3" id="KW-1185">Reference proteome</keyword>
<proteinExistence type="predicted"/>
<accession>A0A6A6HT70</accession>
<feature type="compositionally biased region" description="Gly residues" evidence="1">
    <location>
        <begin position="217"/>
        <end position="226"/>
    </location>
</feature>
<evidence type="ECO:0000313" key="2">
    <source>
        <dbReference type="EMBL" id="KAF2241384.1"/>
    </source>
</evidence>
<dbReference type="AlphaFoldDB" id="A0A6A6HT70"/>
<protein>
    <submittedName>
        <fullName evidence="2">Uncharacterized protein</fullName>
    </submittedName>
</protein>
<dbReference type="Proteomes" id="UP000800094">
    <property type="component" value="Unassembled WGS sequence"/>
</dbReference>
<feature type="region of interest" description="Disordered" evidence="1">
    <location>
        <begin position="143"/>
        <end position="226"/>
    </location>
</feature>
<name>A0A6A6HT70_9PLEO</name>
<reference evidence="2" key="1">
    <citation type="journal article" date="2020" name="Stud. Mycol.">
        <title>101 Dothideomycetes genomes: a test case for predicting lifestyles and emergence of pathogens.</title>
        <authorList>
            <person name="Haridas S."/>
            <person name="Albert R."/>
            <person name="Binder M."/>
            <person name="Bloem J."/>
            <person name="Labutti K."/>
            <person name="Salamov A."/>
            <person name="Andreopoulos B."/>
            <person name="Baker S."/>
            <person name="Barry K."/>
            <person name="Bills G."/>
            <person name="Bluhm B."/>
            <person name="Cannon C."/>
            <person name="Castanera R."/>
            <person name="Culley D."/>
            <person name="Daum C."/>
            <person name="Ezra D."/>
            <person name="Gonzalez J."/>
            <person name="Henrissat B."/>
            <person name="Kuo A."/>
            <person name="Liang C."/>
            <person name="Lipzen A."/>
            <person name="Lutzoni F."/>
            <person name="Magnuson J."/>
            <person name="Mondo S."/>
            <person name="Nolan M."/>
            <person name="Ohm R."/>
            <person name="Pangilinan J."/>
            <person name="Park H.-J."/>
            <person name="Ramirez L."/>
            <person name="Alfaro M."/>
            <person name="Sun H."/>
            <person name="Tritt A."/>
            <person name="Yoshinaga Y."/>
            <person name="Zwiers L.-H."/>
            <person name="Turgeon B."/>
            <person name="Goodwin S."/>
            <person name="Spatafora J."/>
            <person name="Crous P."/>
            <person name="Grigoriev I."/>
        </authorList>
    </citation>
    <scope>NUCLEOTIDE SEQUENCE</scope>
    <source>
        <strain evidence="2">CBS 122368</strain>
    </source>
</reference>
<sequence>MLLCGWIGLVRRLRSAVREASRSRGATRGGSGMRTSARCEEPISNRPACRSCPPARQHAIDALHDRIHGLARQASLDHVGTGVDQLAGHMQAFRHDVAASTTALDDFRDETRQNATAREQADTRTQLCPEEGVACVRVTDSLDRKCSASSDRTSSTTRPPIRLPGLSSHGAPRRSRHPNRALPPPPPPDGGAPHPRPDHEPPRRHGRAGAPGARGICKGGGYQHVG</sequence>
<feature type="compositionally biased region" description="Low complexity" evidence="1">
    <location>
        <begin position="147"/>
        <end position="164"/>
    </location>
</feature>
<dbReference type="RefSeq" id="XP_033676388.1">
    <property type="nucleotide sequence ID" value="XM_033820350.1"/>
</dbReference>
<evidence type="ECO:0000313" key="3">
    <source>
        <dbReference type="Proteomes" id="UP000800094"/>
    </source>
</evidence>
<evidence type="ECO:0000256" key="1">
    <source>
        <dbReference type="SAM" id="MobiDB-lite"/>
    </source>
</evidence>
<dbReference type="GeneID" id="54573680"/>
<organism evidence="2 3">
    <name type="scientific">Trematosphaeria pertusa</name>
    <dbReference type="NCBI Taxonomy" id="390896"/>
    <lineage>
        <taxon>Eukaryota</taxon>
        <taxon>Fungi</taxon>
        <taxon>Dikarya</taxon>
        <taxon>Ascomycota</taxon>
        <taxon>Pezizomycotina</taxon>
        <taxon>Dothideomycetes</taxon>
        <taxon>Pleosporomycetidae</taxon>
        <taxon>Pleosporales</taxon>
        <taxon>Massarineae</taxon>
        <taxon>Trematosphaeriaceae</taxon>
        <taxon>Trematosphaeria</taxon>
    </lineage>
</organism>